<proteinExistence type="predicted"/>
<evidence type="ECO:0000313" key="2">
    <source>
        <dbReference type="EMBL" id="MCI75440.1"/>
    </source>
</evidence>
<comment type="caution">
    <text evidence="2">The sequence shown here is derived from an EMBL/GenBank/DDBJ whole genome shotgun (WGS) entry which is preliminary data.</text>
</comment>
<feature type="region of interest" description="Disordered" evidence="1">
    <location>
        <begin position="1"/>
        <end position="35"/>
    </location>
</feature>
<dbReference type="EMBL" id="LXQA010882854">
    <property type="protein sequence ID" value="MCI75440.1"/>
    <property type="molecule type" value="Genomic_DNA"/>
</dbReference>
<keyword evidence="3" id="KW-1185">Reference proteome</keyword>
<evidence type="ECO:0000313" key="3">
    <source>
        <dbReference type="Proteomes" id="UP000265520"/>
    </source>
</evidence>
<dbReference type="Proteomes" id="UP000265520">
    <property type="component" value="Unassembled WGS sequence"/>
</dbReference>
<name>A0A392USX6_9FABA</name>
<accession>A0A392USX6</accession>
<dbReference type="AlphaFoldDB" id="A0A392USX6"/>
<reference evidence="2 3" key="1">
    <citation type="journal article" date="2018" name="Front. Plant Sci.">
        <title>Red Clover (Trifolium pratense) and Zigzag Clover (T. medium) - A Picture of Genomic Similarities and Differences.</title>
        <authorList>
            <person name="Dluhosova J."/>
            <person name="Istvanek J."/>
            <person name="Nedelnik J."/>
            <person name="Repkova J."/>
        </authorList>
    </citation>
    <scope>NUCLEOTIDE SEQUENCE [LARGE SCALE GENOMIC DNA]</scope>
    <source>
        <strain evidence="3">cv. 10/8</strain>
        <tissue evidence="2">Leaf</tissue>
    </source>
</reference>
<protein>
    <submittedName>
        <fullName evidence="2">Uncharacterized protein</fullName>
    </submittedName>
</protein>
<sequence length="64" mass="7160">LTMVVVNTGVTGQRRSSAVHRPTGDRSTASNHRSLVCRRPPPCRWPEHRRGPPLVVAVDFVDHH</sequence>
<organism evidence="2 3">
    <name type="scientific">Trifolium medium</name>
    <dbReference type="NCBI Taxonomy" id="97028"/>
    <lineage>
        <taxon>Eukaryota</taxon>
        <taxon>Viridiplantae</taxon>
        <taxon>Streptophyta</taxon>
        <taxon>Embryophyta</taxon>
        <taxon>Tracheophyta</taxon>
        <taxon>Spermatophyta</taxon>
        <taxon>Magnoliopsida</taxon>
        <taxon>eudicotyledons</taxon>
        <taxon>Gunneridae</taxon>
        <taxon>Pentapetalae</taxon>
        <taxon>rosids</taxon>
        <taxon>fabids</taxon>
        <taxon>Fabales</taxon>
        <taxon>Fabaceae</taxon>
        <taxon>Papilionoideae</taxon>
        <taxon>50 kb inversion clade</taxon>
        <taxon>NPAAA clade</taxon>
        <taxon>Hologalegina</taxon>
        <taxon>IRL clade</taxon>
        <taxon>Trifolieae</taxon>
        <taxon>Trifolium</taxon>
    </lineage>
</organism>
<evidence type="ECO:0000256" key="1">
    <source>
        <dbReference type="SAM" id="MobiDB-lite"/>
    </source>
</evidence>
<feature type="non-terminal residue" evidence="2">
    <location>
        <position position="1"/>
    </location>
</feature>